<organism evidence="2">
    <name type="scientific">Trieres chinensis</name>
    <name type="common">Marine centric diatom</name>
    <name type="synonym">Odontella sinensis</name>
    <dbReference type="NCBI Taxonomy" id="1514140"/>
    <lineage>
        <taxon>Eukaryota</taxon>
        <taxon>Sar</taxon>
        <taxon>Stramenopiles</taxon>
        <taxon>Ochrophyta</taxon>
        <taxon>Bacillariophyta</taxon>
        <taxon>Mediophyceae</taxon>
        <taxon>Biddulphiophycidae</taxon>
        <taxon>Eupodiscales</taxon>
        <taxon>Parodontellaceae</taxon>
        <taxon>Trieres</taxon>
    </lineage>
</organism>
<dbReference type="EMBL" id="HBGO01024157">
    <property type="protein sequence ID" value="CAD9347080.1"/>
    <property type="molecule type" value="Transcribed_RNA"/>
</dbReference>
<evidence type="ECO:0000256" key="1">
    <source>
        <dbReference type="SAM" id="MobiDB-lite"/>
    </source>
</evidence>
<feature type="compositionally biased region" description="Low complexity" evidence="1">
    <location>
        <begin position="289"/>
        <end position="307"/>
    </location>
</feature>
<reference evidence="2" key="1">
    <citation type="submission" date="2021-01" db="EMBL/GenBank/DDBJ databases">
        <authorList>
            <person name="Corre E."/>
            <person name="Pelletier E."/>
            <person name="Niang G."/>
            <person name="Scheremetjew M."/>
            <person name="Finn R."/>
            <person name="Kale V."/>
            <person name="Holt S."/>
            <person name="Cochrane G."/>
            <person name="Meng A."/>
            <person name="Brown T."/>
            <person name="Cohen L."/>
        </authorList>
    </citation>
    <scope>NUCLEOTIDE SEQUENCE</scope>
    <source>
        <strain evidence="2">Grunow 1884</strain>
    </source>
</reference>
<proteinExistence type="predicted"/>
<feature type="compositionally biased region" description="Acidic residues" evidence="1">
    <location>
        <begin position="150"/>
        <end position="161"/>
    </location>
</feature>
<feature type="region of interest" description="Disordered" evidence="1">
    <location>
        <begin position="282"/>
        <end position="362"/>
    </location>
</feature>
<evidence type="ECO:0008006" key="3">
    <source>
        <dbReference type="Google" id="ProtNLM"/>
    </source>
</evidence>
<gene>
    <name evidence="2" type="ORF">OSIN01602_LOCUS13877</name>
</gene>
<feature type="compositionally biased region" description="Basic and acidic residues" evidence="1">
    <location>
        <begin position="164"/>
        <end position="187"/>
    </location>
</feature>
<dbReference type="AlphaFoldDB" id="A0A7S2ENJ6"/>
<dbReference type="InterPro" id="IPR035925">
    <property type="entry name" value="BSD_dom_sf"/>
</dbReference>
<feature type="region of interest" description="Disordered" evidence="1">
    <location>
        <begin position="146"/>
        <end position="188"/>
    </location>
</feature>
<evidence type="ECO:0000313" key="2">
    <source>
        <dbReference type="EMBL" id="CAD9347080.1"/>
    </source>
</evidence>
<accession>A0A7S2ENJ6</accession>
<feature type="compositionally biased region" description="Low complexity" evidence="1">
    <location>
        <begin position="335"/>
        <end position="354"/>
    </location>
</feature>
<dbReference type="Gene3D" id="1.10.3970.10">
    <property type="entry name" value="BSD domain"/>
    <property type="match status" value="1"/>
</dbReference>
<protein>
    <recommendedName>
        <fullName evidence="3">BSD domain-containing protein</fullName>
    </recommendedName>
</protein>
<name>A0A7S2ENJ6_TRICV</name>
<sequence length="396" mass="41818">MSSWFSLDKITAATGDLTSRAREAASAVQSQAQAAASQAQAAASQAQAAASRRLGVDENELLKKLTLRTPELVSERARIDEEERRKEEARDTLAELLPWETRDEEREVLVEECREAVLALSGREETFRTPYGLPGSGAAEIVAKQKETEGEGGDADGEDAGSEPGEKSDGPALGDKDDGAKAKKSPDEMAADAAVKAAEVQAKVAKLSPLPPLLDDFDLDTHVGLIQRVLKEDAKLVAMHSNLSGPGEREIKFWKNYFFHCAYVRYEAGLSIDEIWATLPPPASGQATPAISEPGEEASSASQQEEIVTFEPSSTPIGERSVDGAPVAPSSPKMPGATAAPSVPSVPASSSPGTQASSVTAADYEVVTGSGVMTEGDDELDDLEAEIARELEGLVD</sequence>